<comment type="caution">
    <text evidence="9">The sequence shown here is derived from an EMBL/GenBank/DDBJ whole genome shotgun (WGS) entry which is preliminary data.</text>
</comment>
<evidence type="ECO:0000313" key="9">
    <source>
        <dbReference type="EMBL" id="KAJ0203083.1"/>
    </source>
</evidence>
<dbReference type="PANTHER" id="PTHR10969">
    <property type="entry name" value="MICROTUBULE-ASSOCIATED PROTEINS 1A/1B LIGHT CHAIN 3-RELATED"/>
    <property type="match status" value="1"/>
</dbReference>
<evidence type="ECO:0000256" key="5">
    <source>
        <dbReference type="ARBA" id="ARBA00023136"/>
    </source>
</evidence>
<dbReference type="SUPFAM" id="SSF54236">
    <property type="entry name" value="Ubiquitin-like"/>
    <property type="match status" value="1"/>
</dbReference>
<keyword evidence="10" id="KW-1185">Reference proteome</keyword>
<keyword evidence="6" id="KW-0206">Cytoskeleton</keyword>
<sequence>MFFNCFKYAESNQSVDMANCSFKLEYPLGIAPLITISFSFAIRRSIAKRKFLLIVYVEKRKSESSRIREKYPDRVPVRHCVIVDKAEKSDIHDIDKKKYVNVNLSHLLYLS</sequence>
<keyword evidence="7" id="KW-0449">Lipoprotein</keyword>
<comment type="similarity">
    <text evidence="3 8">Belongs to the ATG8 family.</text>
</comment>
<dbReference type="Gene3D" id="3.10.20.90">
    <property type="entry name" value="Phosphatidylinositol 3-kinase Catalytic Subunit, Chain A, domain 1"/>
    <property type="match status" value="1"/>
</dbReference>
<dbReference type="InterPro" id="IPR004241">
    <property type="entry name" value="Atg8-like"/>
</dbReference>
<comment type="subcellular location">
    <subcellularLocation>
        <location evidence="1">Cytoplasm</location>
        <location evidence="1">Cytoskeleton</location>
    </subcellularLocation>
    <subcellularLocation>
        <location evidence="2">Membrane</location>
    </subcellularLocation>
</comment>
<dbReference type="Proteomes" id="UP000235145">
    <property type="component" value="Unassembled WGS sequence"/>
</dbReference>
<keyword evidence="6" id="KW-0963">Cytoplasm</keyword>
<protein>
    <recommendedName>
        <fullName evidence="8">Autophagy-related protein</fullName>
    </recommendedName>
</protein>
<evidence type="ECO:0000256" key="7">
    <source>
        <dbReference type="ARBA" id="ARBA00023288"/>
    </source>
</evidence>
<evidence type="ECO:0000256" key="6">
    <source>
        <dbReference type="ARBA" id="ARBA00023212"/>
    </source>
</evidence>
<evidence type="ECO:0000313" key="10">
    <source>
        <dbReference type="Proteomes" id="UP000235145"/>
    </source>
</evidence>
<evidence type="ECO:0000256" key="3">
    <source>
        <dbReference type="ARBA" id="ARBA00007293"/>
    </source>
</evidence>
<dbReference type="InterPro" id="IPR029071">
    <property type="entry name" value="Ubiquitin-like_domsf"/>
</dbReference>
<keyword evidence="5" id="KW-0472">Membrane</keyword>
<evidence type="ECO:0000256" key="1">
    <source>
        <dbReference type="ARBA" id="ARBA00004245"/>
    </source>
</evidence>
<dbReference type="GO" id="GO:0006914">
    <property type="term" value="P:autophagy"/>
    <property type="evidence" value="ECO:0007669"/>
    <property type="project" value="UniProtKB-KW"/>
</dbReference>
<dbReference type="Pfam" id="PF02991">
    <property type="entry name" value="ATG8"/>
    <property type="match status" value="1"/>
</dbReference>
<evidence type="ECO:0000256" key="4">
    <source>
        <dbReference type="ARBA" id="ARBA00022786"/>
    </source>
</evidence>
<accession>A0A9R1VBJ2</accession>
<dbReference type="GO" id="GO:0005776">
    <property type="term" value="C:autophagosome"/>
    <property type="evidence" value="ECO:0007669"/>
    <property type="project" value="UniProtKB-ARBA"/>
</dbReference>
<reference evidence="9 10" key="1">
    <citation type="journal article" date="2017" name="Nat. Commun.">
        <title>Genome assembly with in vitro proximity ligation data and whole-genome triplication in lettuce.</title>
        <authorList>
            <person name="Reyes-Chin-Wo S."/>
            <person name="Wang Z."/>
            <person name="Yang X."/>
            <person name="Kozik A."/>
            <person name="Arikit S."/>
            <person name="Song C."/>
            <person name="Xia L."/>
            <person name="Froenicke L."/>
            <person name="Lavelle D.O."/>
            <person name="Truco M.J."/>
            <person name="Xia R."/>
            <person name="Zhu S."/>
            <person name="Xu C."/>
            <person name="Xu H."/>
            <person name="Xu X."/>
            <person name="Cox K."/>
            <person name="Korf I."/>
            <person name="Meyers B.C."/>
            <person name="Michelmore R.W."/>
        </authorList>
    </citation>
    <scope>NUCLEOTIDE SEQUENCE [LARGE SCALE GENOMIC DNA]</scope>
    <source>
        <strain evidence="10">cv. Salinas</strain>
        <tissue evidence="9">Seedlings</tissue>
    </source>
</reference>
<proteinExistence type="inferred from homology"/>
<gene>
    <name evidence="9" type="ORF">LSAT_V11C500262120</name>
</gene>
<dbReference type="AlphaFoldDB" id="A0A9R1VBJ2"/>
<organism evidence="9 10">
    <name type="scientific">Lactuca sativa</name>
    <name type="common">Garden lettuce</name>
    <dbReference type="NCBI Taxonomy" id="4236"/>
    <lineage>
        <taxon>Eukaryota</taxon>
        <taxon>Viridiplantae</taxon>
        <taxon>Streptophyta</taxon>
        <taxon>Embryophyta</taxon>
        <taxon>Tracheophyta</taxon>
        <taxon>Spermatophyta</taxon>
        <taxon>Magnoliopsida</taxon>
        <taxon>eudicotyledons</taxon>
        <taxon>Gunneridae</taxon>
        <taxon>Pentapetalae</taxon>
        <taxon>asterids</taxon>
        <taxon>campanulids</taxon>
        <taxon>Asterales</taxon>
        <taxon>Asteraceae</taxon>
        <taxon>Cichorioideae</taxon>
        <taxon>Cichorieae</taxon>
        <taxon>Lactucinae</taxon>
        <taxon>Lactuca</taxon>
    </lineage>
</organism>
<name>A0A9R1VBJ2_LACSA</name>
<evidence type="ECO:0000256" key="8">
    <source>
        <dbReference type="RuleBase" id="RU004384"/>
    </source>
</evidence>
<keyword evidence="8" id="KW-0072">Autophagy</keyword>
<dbReference type="GO" id="GO:0016020">
    <property type="term" value="C:membrane"/>
    <property type="evidence" value="ECO:0007669"/>
    <property type="project" value="UniProtKB-SubCell"/>
</dbReference>
<dbReference type="GO" id="GO:0005856">
    <property type="term" value="C:cytoskeleton"/>
    <property type="evidence" value="ECO:0007669"/>
    <property type="project" value="UniProtKB-SubCell"/>
</dbReference>
<evidence type="ECO:0000256" key="2">
    <source>
        <dbReference type="ARBA" id="ARBA00004370"/>
    </source>
</evidence>
<dbReference type="EMBL" id="NBSK02000005">
    <property type="protein sequence ID" value="KAJ0203083.1"/>
    <property type="molecule type" value="Genomic_DNA"/>
</dbReference>
<keyword evidence="4" id="KW-0833">Ubl conjugation pathway</keyword>